<feature type="region of interest" description="Disordered" evidence="2">
    <location>
        <begin position="178"/>
        <end position="212"/>
    </location>
</feature>
<name>A0A813JL51_POLGL</name>
<feature type="coiled-coil region" evidence="1">
    <location>
        <begin position="29"/>
        <end position="56"/>
    </location>
</feature>
<organism evidence="4 5">
    <name type="scientific">Polarella glacialis</name>
    <name type="common">Dinoflagellate</name>
    <dbReference type="NCBI Taxonomy" id="89957"/>
    <lineage>
        <taxon>Eukaryota</taxon>
        <taxon>Sar</taxon>
        <taxon>Alveolata</taxon>
        <taxon>Dinophyceae</taxon>
        <taxon>Suessiales</taxon>
        <taxon>Suessiaceae</taxon>
        <taxon>Polarella</taxon>
    </lineage>
</organism>
<dbReference type="PANTHER" id="PTHR43861:SF1">
    <property type="entry name" value="TRANS-ACONITATE 2-METHYLTRANSFERASE"/>
    <property type="match status" value="1"/>
</dbReference>
<evidence type="ECO:0000256" key="1">
    <source>
        <dbReference type="SAM" id="Coils"/>
    </source>
</evidence>
<dbReference type="InterPro" id="IPR013217">
    <property type="entry name" value="Methyltransf_12"/>
</dbReference>
<feature type="non-terminal residue" evidence="4">
    <location>
        <position position="1248"/>
    </location>
</feature>
<evidence type="ECO:0000259" key="3">
    <source>
        <dbReference type="Pfam" id="PF08242"/>
    </source>
</evidence>
<feature type="compositionally biased region" description="Basic and acidic residues" evidence="2">
    <location>
        <begin position="336"/>
        <end position="345"/>
    </location>
</feature>
<dbReference type="InterPro" id="IPR029063">
    <property type="entry name" value="SAM-dependent_MTases_sf"/>
</dbReference>
<dbReference type="Gene3D" id="3.40.50.150">
    <property type="entry name" value="Vaccinia Virus protein VP39"/>
    <property type="match status" value="2"/>
</dbReference>
<sequence length="1248" mass="134117">MDPVRRSKLDQHFASLGLHLEQQLAFAELELALGELEDLRLRSETAKLEVEVLEVLDAAMASLEGLGVEEETVWLEVSKGLGGQRAEALACAGDYLMLFRQSYLAIGSVHIPGTSLWAGFLEANAAHCSHVPAFRELLAVLRHFSHLAAAATTTAAAAATHNNNNDNINSSAFIGEGGAEAEAQGEQQPPAVSAAQEQQQQQQPPAVSAAQEQQLAWEVSGALLSGAAGLAAPGAQAVSATDLGALAAVLRRVADELRQEALQRCLLGAVEGPGPQAARQEPEEELAFAQFALCMARPPQPGSRAHACCRTIDNNNNSDNNDNNDNDNNNNNDNNDNNKRPRHNDGAGGGQTDELRFAALARWAVFRNRPVALEASLWRLRATQALAGNIDNNHHELRDDAQGCSAGEAAAWFAAADNLRWHFSARGQDVAHFMGAGLRCLAAAVRHGALDALRDPALPFHLLDRLCLAHEVSVRLARATVATGVAGVAGSSNVSLSERRARSGPPGRLRMAVLPFRDVVSDHIRATGTAHCPGRFQNLVSAAMSPAGRGLRAGRALRVVEVGSFLGDCVLWAGASFAPGQVEALAVEPFLEAASRIQRSAAPLGGRVRVVAAAAGRQAGRWRPLKEADATQHYFTSSGHFAGAGAVQWAGCEEGLASPVTSPPVSVAPPPERHPYDSTAMDADPTQEVGCVTFMTLDAILELQGWTDAVDLVRVAVIGNEVDVLAGLQGSLMRRAVSQLSVECPHLQCDAEAVEAVEEGLELQQDALAAAFGAAMGGGVLQLLQEAAHLLRTSAASTLESLARRWLCPAPWLHQPLDQIDAVREHLPACVLSLLVNSQAFCHPRLEGHVARWRYNLCIALASRELESEEEFSALLEDAAAVACHCHFVGYCIPPSYIFQGCQGDQDPESKAAETWKSWLIVALYEAPDSDPPEFNATVFSSPSLLELVARLRQHPEEESLLSQEIEQLLSSSNAATCREFYDETLYPPWHHAPESVGVLPVPLADRLHRLTPNATEGSSPGRRCRVLVAGCGSGHQVAVELRTYSDCEIVALDCSVRAVATAKRKLRATLLDTEFARLRFVVGDIMNLEPGLPLIAEGFDLVVCCGVLHHLTDPSAGLCRLESVLAPGGVLQLATYSTLSVQTWQPALQAWLRSAPASQHLFSPLRAQPLRSPSRAEVRRIRAEVFGRAQAQEEDARELLHFREFFSYAGFLDLLFHPLETSFTLPELLRGPVATTKLKPLGVFFPD</sequence>
<gene>
    <name evidence="4" type="ORF">PGLA2088_LOCUS21735</name>
</gene>
<evidence type="ECO:0000313" key="4">
    <source>
        <dbReference type="EMBL" id="CAE8680114.1"/>
    </source>
</evidence>
<accession>A0A813JL51</accession>
<feature type="compositionally biased region" description="Low complexity" evidence="2">
    <location>
        <begin position="315"/>
        <end position="335"/>
    </location>
</feature>
<dbReference type="SUPFAM" id="SSF53335">
    <property type="entry name" value="S-adenosyl-L-methionine-dependent methyltransferases"/>
    <property type="match status" value="2"/>
</dbReference>
<dbReference type="Proteomes" id="UP000626109">
    <property type="component" value="Unassembled WGS sequence"/>
</dbReference>
<dbReference type="AlphaFoldDB" id="A0A813JL51"/>
<evidence type="ECO:0000256" key="2">
    <source>
        <dbReference type="SAM" id="MobiDB-lite"/>
    </source>
</evidence>
<protein>
    <recommendedName>
        <fullName evidence="3">Methyltransferase type 12 domain-containing protein</fullName>
    </recommendedName>
</protein>
<dbReference type="Pfam" id="PF08242">
    <property type="entry name" value="Methyltransf_12"/>
    <property type="match status" value="1"/>
</dbReference>
<comment type="caution">
    <text evidence="4">The sequence shown here is derived from an EMBL/GenBank/DDBJ whole genome shotgun (WGS) entry which is preliminary data.</text>
</comment>
<feature type="domain" description="Methyltransferase type 12" evidence="3">
    <location>
        <begin position="1029"/>
        <end position="1132"/>
    </location>
</feature>
<evidence type="ECO:0000313" key="5">
    <source>
        <dbReference type="Proteomes" id="UP000626109"/>
    </source>
</evidence>
<feature type="compositionally biased region" description="Low complexity" evidence="2">
    <location>
        <begin position="180"/>
        <end position="212"/>
    </location>
</feature>
<proteinExistence type="predicted"/>
<reference evidence="4" key="1">
    <citation type="submission" date="2021-02" db="EMBL/GenBank/DDBJ databases">
        <authorList>
            <person name="Dougan E. K."/>
            <person name="Rhodes N."/>
            <person name="Thang M."/>
            <person name="Chan C."/>
        </authorList>
    </citation>
    <scope>NUCLEOTIDE SEQUENCE</scope>
</reference>
<keyword evidence="1" id="KW-0175">Coiled coil</keyword>
<dbReference type="PANTHER" id="PTHR43861">
    <property type="entry name" value="TRANS-ACONITATE 2-METHYLTRANSFERASE-RELATED"/>
    <property type="match status" value="1"/>
</dbReference>
<dbReference type="CDD" id="cd02440">
    <property type="entry name" value="AdoMet_MTases"/>
    <property type="match status" value="1"/>
</dbReference>
<dbReference type="EMBL" id="CAJNNW010025823">
    <property type="protein sequence ID" value="CAE8680114.1"/>
    <property type="molecule type" value="Genomic_DNA"/>
</dbReference>
<feature type="region of interest" description="Disordered" evidence="2">
    <location>
        <begin position="315"/>
        <end position="351"/>
    </location>
</feature>